<evidence type="ECO:0000256" key="7">
    <source>
        <dbReference type="ARBA" id="ARBA00022927"/>
    </source>
</evidence>
<keyword evidence="8 11" id="KW-1133">Transmembrane helix</keyword>
<name>A0A445MT36_9BACT</name>
<dbReference type="Gene3D" id="3.30.420.270">
    <property type="match status" value="1"/>
</dbReference>
<evidence type="ECO:0000256" key="10">
    <source>
        <dbReference type="RuleBase" id="RU003879"/>
    </source>
</evidence>
<keyword evidence="4" id="KW-1003">Cell membrane</keyword>
<evidence type="ECO:0000256" key="11">
    <source>
        <dbReference type="SAM" id="Phobius"/>
    </source>
</evidence>
<reference evidence="12" key="1">
    <citation type="submission" date="2018-01" db="EMBL/GenBank/DDBJ databases">
        <authorList>
            <person name="Regsiter A."/>
            <person name="William W."/>
        </authorList>
    </citation>
    <scope>NUCLEOTIDE SEQUENCE</scope>
    <source>
        <strain evidence="12">TRIP AH-1</strain>
    </source>
</reference>
<evidence type="ECO:0000256" key="1">
    <source>
        <dbReference type="ARBA" id="ARBA00004249"/>
    </source>
</evidence>
<dbReference type="InterPro" id="IPR003400">
    <property type="entry name" value="ExbD"/>
</dbReference>
<evidence type="ECO:0000256" key="2">
    <source>
        <dbReference type="ARBA" id="ARBA00005811"/>
    </source>
</evidence>
<evidence type="ECO:0000256" key="6">
    <source>
        <dbReference type="ARBA" id="ARBA00022692"/>
    </source>
</evidence>
<dbReference type="Pfam" id="PF02472">
    <property type="entry name" value="ExbD"/>
    <property type="match status" value="1"/>
</dbReference>
<comment type="similarity">
    <text evidence="2 10">Belongs to the ExbD/TolR family.</text>
</comment>
<evidence type="ECO:0000256" key="3">
    <source>
        <dbReference type="ARBA" id="ARBA00022448"/>
    </source>
</evidence>
<evidence type="ECO:0000313" key="12">
    <source>
        <dbReference type="EMBL" id="SPD72531.1"/>
    </source>
</evidence>
<accession>A0A445MT36</accession>
<dbReference type="PANTHER" id="PTHR30558:SF12">
    <property type="entry name" value="BIOPOLYMER TRANSPORT PROTEIN EXBD"/>
    <property type="match status" value="1"/>
</dbReference>
<dbReference type="InterPro" id="IPR014168">
    <property type="entry name" value="Tol-Pal_TolR"/>
</dbReference>
<keyword evidence="3 10" id="KW-0813">Transport</keyword>
<keyword evidence="6 10" id="KW-0812">Transmembrane</keyword>
<keyword evidence="9 11" id="KW-0472">Membrane</keyword>
<dbReference type="NCBIfam" id="TIGR02801">
    <property type="entry name" value="tolR"/>
    <property type="match status" value="1"/>
</dbReference>
<dbReference type="AlphaFoldDB" id="A0A445MT36"/>
<sequence>MAHTGDSKSMMSDINVTPFVDVMLVLLIIFMVTAPMMTQGVEVNLPQTTTTRVKTQEDPLILTVNKAQEIFIETHRIMPEDLEIKTRSIFENRRDKELLLKADRDVPYGFIMQVVAKVKKAGVDKLGMVTEPVE</sequence>
<dbReference type="GO" id="GO:0022857">
    <property type="term" value="F:transmembrane transporter activity"/>
    <property type="evidence" value="ECO:0007669"/>
    <property type="project" value="InterPro"/>
</dbReference>
<keyword evidence="7 10" id="KW-0653">Protein transport</keyword>
<dbReference type="GO" id="GO:0015031">
    <property type="term" value="P:protein transport"/>
    <property type="evidence" value="ECO:0007669"/>
    <property type="project" value="UniProtKB-KW"/>
</dbReference>
<organism evidence="12">
    <name type="scientific">uncultured Desulfobacterium sp</name>
    <dbReference type="NCBI Taxonomy" id="201089"/>
    <lineage>
        <taxon>Bacteria</taxon>
        <taxon>Pseudomonadati</taxon>
        <taxon>Thermodesulfobacteriota</taxon>
        <taxon>Desulfobacteria</taxon>
        <taxon>Desulfobacterales</taxon>
        <taxon>Desulfobacteriaceae</taxon>
        <taxon>Desulfobacterium</taxon>
        <taxon>environmental samples</taxon>
    </lineage>
</organism>
<evidence type="ECO:0000256" key="9">
    <source>
        <dbReference type="ARBA" id="ARBA00023136"/>
    </source>
</evidence>
<feature type="transmembrane region" description="Helical" evidence="11">
    <location>
        <begin position="16"/>
        <end position="37"/>
    </location>
</feature>
<comment type="subcellular location">
    <subcellularLocation>
        <location evidence="1">Cell inner membrane</location>
        <topology evidence="1">Single-pass type II membrane protein</topology>
    </subcellularLocation>
    <subcellularLocation>
        <location evidence="10">Cell membrane</location>
        <topology evidence="10">Single-pass type II membrane protein</topology>
    </subcellularLocation>
</comment>
<gene>
    <name evidence="12" type="primary">exbD</name>
    <name evidence="12" type="ORF">PITCH_A140011</name>
</gene>
<dbReference type="EMBL" id="OJIN01000046">
    <property type="protein sequence ID" value="SPD72531.1"/>
    <property type="molecule type" value="Genomic_DNA"/>
</dbReference>
<dbReference type="PANTHER" id="PTHR30558">
    <property type="entry name" value="EXBD MEMBRANE COMPONENT OF PMF-DRIVEN MACROMOLECULE IMPORT SYSTEM"/>
    <property type="match status" value="1"/>
</dbReference>
<evidence type="ECO:0000256" key="8">
    <source>
        <dbReference type="ARBA" id="ARBA00022989"/>
    </source>
</evidence>
<proteinExistence type="inferred from homology"/>
<protein>
    <submittedName>
        <fullName evidence="12">Membrane spanning protein in TonB-ExbB-ExbD complex</fullName>
    </submittedName>
</protein>
<evidence type="ECO:0000256" key="5">
    <source>
        <dbReference type="ARBA" id="ARBA00022519"/>
    </source>
</evidence>
<evidence type="ECO:0000256" key="4">
    <source>
        <dbReference type="ARBA" id="ARBA00022475"/>
    </source>
</evidence>
<dbReference type="GO" id="GO:0005886">
    <property type="term" value="C:plasma membrane"/>
    <property type="evidence" value="ECO:0007669"/>
    <property type="project" value="UniProtKB-SubCell"/>
</dbReference>
<keyword evidence="5" id="KW-0997">Cell inner membrane</keyword>